<sequence length="26" mass="2880">MRTADPAVCVNTAVAVCARKVIYHKY</sequence>
<dbReference type="EMBL" id="GBXM01091819">
    <property type="protein sequence ID" value="JAH16758.1"/>
    <property type="molecule type" value="Transcribed_RNA"/>
</dbReference>
<organism evidence="1">
    <name type="scientific">Anguilla anguilla</name>
    <name type="common">European freshwater eel</name>
    <name type="synonym">Muraena anguilla</name>
    <dbReference type="NCBI Taxonomy" id="7936"/>
    <lineage>
        <taxon>Eukaryota</taxon>
        <taxon>Metazoa</taxon>
        <taxon>Chordata</taxon>
        <taxon>Craniata</taxon>
        <taxon>Vertebrata</taxon>
        <taxon>Euteleostomi</taxon>
        <taxon>Actinopterygii</taxon>
        <taxon>Neopterygii</taxon>
        <taxon>Teleostei</taxon>
        <taxon>Anguilliformes</taxon>
        <taxon>Anguillidae</taxon>
        <taxon>Anguilla</taxon>
    </lineage>
</organism>
<dbReference type="EMBL" id="GBXM01107614">
    <property type="protein sequence ID" value="JAH00963.1"/>
    <property type="molecule type" value="Transcribed_RNA"/>
</dbReference>
<name>A0A0E9PAU2_ANGAN</name>
<reference evidence="1" key="2">
    <citation type="journal article" date="2015" name="Fish Shellfish Immunol.">
        <title>Early steps in the European eel (Anguilla anguilla)-Vibrio vulnificus interaction in the gills: Role of the RtxA13 toxin.</title>
        <authorList>
            <person name="Callol A."/>
            <person name="Pajuelo D."/>
            <person name="Ebbesson L."/>
            <person name="Teles M."/>
            <person name="MacKenzie S."/>
            <person name="Amaro C."/>
        </authorList>
    </citation>
    <scope>NUCLEOTIDE SEQUENCE</scope>
</reference>
<protein>
    <submittedName>
        <fullName evidence="1">Uncharacterized protein</fullName>
    </submittedName>
</protein>
<accession>A0A0E9PAU2</accession>
<reference evidence="1" key="1">
    <citation type="submission" date="2014-11" db="EMBL/GenBank/DDBJ databases">
        <authorList>
            <person name="Amaro Gonzalez C."/>
        </authorList>
    </citation>
    <scope>NUCLEOTIDE SEQUENCE</scope>
</reference>
<proteinExistence type="predicted"/>
<dbReference type="AlphaFoldDB" id="A0A0E9PAU2"/>
<evidence type="ECO:0000313" key="1">
    <source>
        <dbReference type="EMBL" id="JAH00963.1"/>
    </source>
</evidence>